<dbReference type="InterPro" id="IPR006311">
    <property type="entry name" value="TAT_signal"/>
</dbReference>
<name>A0AA37TM74_9HYPH</name>
<dbReference type="PANTHER" id="PTHR35563:SF2">
    <property type="entry name" value="BARREL METAL-DEPENDENT HYDROLASE, PUTATIVE (AFU_ORTHOLOGUE AFUA_1G16240)-RELATED"/>
    <property type="match status" value="1"/>
</dbReference>
<dbReference type="PROSITE" id="PS51318">
    <property type="entry name" value="TAT"/>
    <property type="match status" value="1"/>
</dbReference>
<organism evidence="2 3">
    <name type="scientific">Methylobacterium tardum</name>
    <dbReference type="NCBI Taxonomy" id="374432"/>
    <lineage>
        <taxon>Bacteria</taxon>
        <taxon>Pseudomonadati</taxon>
        <taxon>Pseudomonadota</taxon>
        <taxon>Alphaproteobacteria</taxon>
        <taxon>Hyphomicrobiales</taxon>
        <taxon>Methylobacteriaceae</taxon>
        <taxon>Methylobacterium</taxon>
    </lineage>
</organism>
<dbReference type="Gene3D" id="3.20.20.140">
    <property type="entry name" value="Metal-dependent hydrolases"/>
    <property type="match status" value="1"/>
</dbReference>
<dbReference type="InterPro" id="IPR052358">
    <property type="entry name" value="Aro_Compnd_Degr_Hydrolases"/>
</dbReference>
<evidence type="ECO:0000259" key="1">
    <source>
        <dbReference type="Pfam" id="PF04909"/>
    </source>
</evidence>
<feature type="domain" description="Amidohydrolase-related" evidence="1">
    <location>
        <begin position="56"/>
        <end position="316"/>
    </location>
</feature>
<dbReference type="AlphaFoldDB" id="A0AA37TM74"/>
<sequence length="319" mass="34190">MITLDPSRRRVLGGAAAATLGAALGLQGRPASAQHNVRFSTGTAAPTFKVPPNTADCHFHIYDNRVPPAAGGLPAPDATPDDYRALQARLGTTRGVVVQPSLYGTDNRPTLAGMAALGPNFRGVAVVTPAVSDAELQRLHGLGIRGIRFNLAQAGTTTLDMLEPLSQRVDALGWNCQINMPGDKIVAASDTFLKIRGKLVFDHLAHCPQPGGVQSDTFKLMRRLLDQGNTWVKLTGLYADTKVGPPTYADTVAVARAFAAAAPTRCVWGSDWPHPTERQDNKPDDALLLDLFPTFVPNEADRTRILVDNPAELYDFPKA</sequence>
<dbReference type="InterPro" id="IPR032466">
    <property type="entry name" value="Metal_Hydrolase"/>
</dbReference>
<keyword evidence="2" id="KW-0378">Hydrolase</keyword>
<comment type="caution">
    <text evidence="2">The sequence shown here is derived from an EMBL/GenBank/DDBJ whole genome shotgun (WGS) entry which is preliminary data.</text>
</comment>
<accession>A0AA37TM74</accession>
<reference evidence="3" key="1">
    <citation type="journal article" date="2019" name="Int. J. Syst. Evol. Microbiol.">
        <title>The Global Catalogue of Microorganisms (GCM) 10K type strain sequencing project: providing services to taxonomists for standard genome sequencing and annotation.</title>
        <authorList>
            <consortium name="The Broad Institute Genomics Platform"/>
            <consortium name="The Broad Institute Genome Sequencing Center for Infectious Disease"/>
            <person name="Wu L."/>
            <person name="Ma J."/>
        </authorList>
    </citation>
    <scope>NUCLEOTIDE SEQUENCE [LARGE SCALE GENOMIC DNA]</scope>
    <source>
        <strain evidence="3">NBRC 103632</strain>
    </source>
</reference>
<keyword evidence="3" id="KW-1185">Reference proteome</keyword>
<gene>
    <name evidence="2" type="ORF">GCM10007890_25310</name>
</gene>
<dbReference type="GO" id="GO:0016787">
    <property type="term" value="F:hydrolase activity"/>
    <property type="evidence" value="ECO:0007669"/>
    <property type="project" value="UniProtKB-KW"/>
</dbReference>
<protein>
    <submittedName>
        <fullName evidence="2">2-pyrone-4,6-dicarboxylate hydrolase</fullName>
    </submittedName>
</protein>
<dbReference type="EMBL" id="BSPL01000016">
    <property type="protein sequence ID" value="GLS70518.1"/>
    <property type="molecule type" value="Genomic_DNA"/>
</dbReference>
<proteinExistence type="predicted"/>
<dbReference type="Pfam" id="PF04909">
    <property type="entry name" value="Amidohydro_2"/>
    <property type="match status" value="1"/>
</dbReference>
<dbReference type="RefSeq" id="WP_238198033.1">
    <property type="nucleotide sequence ID" value="NZ_BPQZ01000022.1"/>
</dbReference>
<dbReference type="Proteomes" id="UP001157440">
    <property type="component" value="Unassembled WGS sequence"/>
</dbReference>
<dbReference type="InterPro" id="IPR006680">
    <property type="entry name" value="Amidohydro-rel"/>
</dbReference>
<dbReference type="PANTHER" id="PTHR35563">
    <property type="entry name" value="BARREL METAL-DEPENDENT HYDROLASE, PUTATIVE (AFU_ORTHOLOGUE AFUA_1G16240)-RELATED"/>
    <property type="match status" value="1"/>
</dbReference>
<evidence type="ECO:0000313" key="3">
    <source>
        <dbReference type="Proteomes" id="UP001157440"/>
    </source>
</evidence>
<evidence type="ECO:0000313" key="2">
    <source>
        <dbReference type="EMBL" id="GLS70518.1"/>
    </source>
</evidence>
<dbReference type="SUPFAM" id="SSF51556">
    <property type="entry name" value="Metallo-dependent hydrolases"/>
    <property type="match status" value="1"/>
</dbReference>